<feature type="domain" description="Phosphoesterase HXTX" evidence="3">
    <location>
        <begin position="12"/>
        <end position="86"/>
    </location>
</feature>
<dbReference type="InterPro" id="IPR009097">
    <property type="entry name" value="Cyclic_Pdiesterase"/>
</dbReference>
<dbReference type="SUPFAM" id="SSF55144">
    <property type="entry name" value="LigT-like"/>
    <property type="match status" value="1"/>
</dbReference>
<keyword evidence="1 2" id="KW-0378">Hydrolase</keyword>
<sequence>MVRLFIALTLDDSLRARLSGLEAGIPGARWAPAQNLHVTLRFLGETEEGLAREIDAALLSVRAEPFTLPIAGLGVFGGERRPRLLWAGVEKTPALTLLKGRIDAALRGLGVGPDEHVYSPHISLARLKTPDPERLRRFVEANNLSVRGSLTVTSFSLFSSLLTGEGPLYREEAVYPLAAYRPEALDQTALKESPLTQKL</sequence>
<dbReference type="AlphaFoldDB" id="Q2RN52"/>
<dbReference type="RefSeq" id="WP_011391396.1">
    <property type="nucleotide sequence ID" value="NC_007643.1"/>
</dbReference>
<gene>
    <name evidence="4" type="ordered locus">Rru_A3649</name>
</gene>
<evidence type="ECO:0000313" key="4">
    <source>
        <dbReference type="EMBL" id="ABC24443.1"/>
    </source>
</evidence>
<dbReference type="STRING" id="269796.Rru_A3649"/>
<comment type="similarity">
    <text evidence="2">Belongs to the 2H phosphoesterase superfamily. ThpR family.</text>
</comment>
<dbReference type="EC" id="3.1.4.58" evidence="2"/>
<feature type="active site" description="Proton donor" evidence="2">
    <location>
        <position position="37"/>
    </location>
</feature>
<dbReference type="InterPro" id="IPR004175">
    <property type="entry name" value="RNA_CPDase"/>
</dbReference>
<evidence type="ECO:0000259" key="3">
    <source>
        <dbReference type="Pfam" id="PF02834"/>
    </source>
</evidence>
<dbReference type="KEGG" id="rru:Rru_A3649"/>
<comment type="function">
    <text evidence="2">Hydrolyzes RNA 2',3'-cyclic phosphodiester to an RNA 2'-phosphomonoester.</text>
</comment>
<dbReference type="PATRIC" id="fig|269796.9.peg.3771"/>
<dbReference type="GO" id="GO:0016874">
    <property type="term" value="F:ligase activity"/>
    <property type="evidence" value="ECO:0007669"/>
    <property type="project" value="UniProtKB-KW"/>
</dbReference>
<evidence type="ECO:0000256" key="2">
    <source>
        <dbReference type="HAMAP-Rule" id="MF_01940"/>
    </source>
</evidence>
<dbReference type="NCBIfam" id="TIGR02258">
    <property type="entry name" value="2_5_ligase"/>
    <property type="match status" value="1"/>
</dbReference>
<dbReference type="EnsemblBacteria" id="ABC24443">
    <property type="protein sequence ID" value="ABC24443"/>
    <property type="gene ID" value="Rru_A3649"/>
</dbReference>
<dbReference type="eggNOG" id="COG1514">
    <property type="taxonomic scope" value="Bacteria"/>
</dbReference>
<proteinExistence type="inferred from homology"/>
<dbReference type="PhylomeDB" id="Q2RN52"/>
<dbReference type="Gene3D" id="3.90.1140.10">
    <property type="entry name" value="Cyclic phosphodiesterase"/>
    <property type="match status" value="1"/>
</dbReference>
<reference evidence="4 5" key="1">
    <citation type="journal article" date="2011" name="Stand. Genomic Sci.">
        <title>Complete genome sequence of Rhodospirillum rubrum type strain (S1).</title>
        <authorList>
            <person name="Munk A.C."/>
            <person name="Copeland A."/>
            <person name="Lucas S."/>
            <person name="Lapidus A."/>
            <person name="Del Rio T.G."/>
            <person name="Barry K."/>
            <person name="Detter J.C."/>
            <person name="Hammon N."/>
            <person name="Israni S."/>
            <person name="Pitluck S."/>
            <person name="Brettin T."/>
            <person name="Bruce D."/>
            <person name="Han C."/>
            <person name="Tapia R."/>
            <person name="Gilna P."/>
            <person name="Schmutz J."/>
            <person name="Larimer F."/>
            <person name="Land M."/>
            <person name="Kyrpides N.C."/>
            <person name="Mavromatis K."/>
            <person name="Richardson P."/>
            <person name="Rohde M."/>
            <person name="Goker M."/>
            <person name="Klenk H.P."/>
            <person name="Zhang Y."/>
            <person name="Roberts G.P."/>
            <person name="Reslewic S."/>
            <person name="Schwartz D.C."/>
        </authorList>
    </citation>
    <scope>NUCLEOTIDE SEQUENCE [LARGE SCALE GENOMIC DNA]</scope>
    <source>
        <strain evidence="5">ATCC 11170 / ATH 1.1.1 / DSM 467 / LMG 4362 / NCIMB 8255 / S1</strain>
    </source>
</reference>
<feature type="short sequence motif" description="HXTX 1" evidence="2">
    <location>
        <begin position="37"/>
        <end position="40"/>
    </location>
</feature>
<dbReference type="Proteomes" id="UP000001929">
    <property type="component" value="Chromosome"/>
</dbReference>
<name>Q2RN52_RHORT</name>
<dbReference type="PANTHER" id="PTHR35561">
    <property type="entry name" value="RNA 2',3'-CYCLIC PHOSPHODIESTERASE"/>
    <property type="match status" value="1"/>
</dbReference>
<protein>
    <recommendedName>
        <fullName evidence="2">RNA 2',3'-cyclic phosphodiesterase</fullName>
        <shortName evidence="2">RNA 2',3'-CPDase</shortName>
        <ecNumber evidence="2">3.1.4.58</ecNumber>
    </recommendedName>
</protein>
<dbReference type="EMBL" id="CP000230">
    <property type="protein sequence ID" value="ABC24443.1"/>
    <property type="molecule type" value="Genomic_DNA"/>
</dbReference>
<dbReference type="HAMAP" id="MF_01940">
    <property type="entry name" value="RNA_CPDase"/>
    <property type="match status" value="1"/>
</dbReference>
<comment type="catalytic activity">
    <reaction evidence="2">
        <text>a 3'-end 2',3'-cyclophospho-ribonucleotide-RNA + H2O = a 3'-end 2'-phospho-ribonucleotide-RNA + H(+)</text>
        <dbReference type="Rhea" id="RHEA:11828"/>
        <dbReference type="Rhea" id="RHEA-COMP:10464"/>
        <dbReference type="Rhea" id="RHEA-COMP:17353"/>
        <dbReference type="ChEBI" id="CHEBI:15377"/>
        <dbReference type="ChEBI" id="CHEBI:15378"/>
        <dbReference type="ChEBI" id="CHEBI:83064"/>
        <dbReference type="ChEBI" id="CHEBI:173113"/>
        <dbReference type="EC" id="3.1.4.58"/>
    </reaction>
</comment>
<dbReference type="GO" id="GO:0004113">
    <property type="term" value="F:2',3'-cyclic-nucleotide 3'-phosphodiesterase activity"/>
    <property type="evidence" value="ECO:0007669"/>
    <property type="project" value="InterPro"/>
</dbReference>
<organism evidence="4 5">
    <name type="scientific">Rhodospirillum rubrum (strain ATCC 11170 / ATH 1.1.1 / DSM 467 / LMG 4362 / NCIMB 8255 / S1)</name>
    <dbReference type="NCBI Taxonomy" id="269796"/>
    <lineage>
        <taxon>Bacteria</taxon>
        <taxon>Pseudomonadati</taxon>
        <taxon>Pseudomonadota</taxon>
        <taxon>Alphaproteobacteria</taxon>
        <taxon>Rhodospirillales</taxon>
        <taxon>Rhodospirillaceae</taxon>
        <taxon>Rhodospirillum</taxon>
    </lineage>
</organism>
<feature type="active site" description="Proton acceptor" evidence="2">
    <location>
        <position position="121"/>
    </location>
</feature>
<evidence type="ECO:0000256" key="1">
    <source>
        <dbReference type="ARBA" id="ARBA00022801"/>
    </source>
</evidence>
<evidence type="ECO:0000313" key="5">
    <source>
        <dbReference type="Proteomes" id="UP000001929"/>
    </source>
</evidence>
<dbReference type="PANTHER" id="PTHR35561:SF1">
    <property type="entry name" value="RNA 2',3'-CYCLIC PHOSPHODIESTERASE"/>
    <property type="match status" value="1"/>
</dbReference>
<dbReference type="HOGENOM" id="CLU_081251_0_1_5"/>
<keyword evidence="4" id="KW-0436">Ligase</keyword>
<keyword evidence="5" id="KW-1185">Reference proteome</keyword>
<comment type="caution">
    <text evidence="2">Lacks conserved residue(s) required for the propagation of feature annotation.</text>
</comment>
<feature type="domain" description="Phosphoesterase HXTX" evidence="3">
    <location>
        <begin position="93"/>
        <end position="169"/>
    </location>
</feature>
<dbReference type="InterPro" id="IPR014051">
    <property type="entry name" value="Phosphoesterase_HXTX"/>
</dbReference>
<dbReference type="Pfam" id="PF02834">
    <property type="entry name" value="LigT_PEase"/>
    <property type="match status" value="2"/>
</dbReference>
<dbReference type="GO" id="GO:0008664">
    <property type="term" value="F:RNA 2',3'-cyclic 3'-phosphodiesterase activity"/>
    <property type="evidence" value="ECO:0007669"/>
    <property type="project" value="UniProtKB-EC"/>
</dbReference>
<accession>Q2RN52</accession>